<organism evidence="1 2">
    <name type="scientific">Armillaria luteobubalina</name>
    <dbReference type="NCBI Taxonomy" id="153913"/>
    <lineage>
        <taxon>Eukaryota</taxon>
        <taxon>Fungi</taxon>
        <taxon>Dikarya</taxon>
        <taxon>Basidiomycota</taxon>
        <taxon>Agaricomycotina</taxon>
        <taxon>Agaricomycetes</taxon>
        <taxon>Agaricomycetidae</taxon>
        <taxon>Agaricales</taxon>
        <taxon>Marasmiineae</taxon>
        <taxon>Physalacriaceae</taxon>
        <taxon>Armillaria</taxon>
    </lineage>
</organism>
<gene>
    <name evidence="1" type="ORF">EDD18DRAFT_1408346</name>
</gene>
<reference evidence="1" key="1">
    <citation type="submission" date="2023-06" db="EMBL/GenBank/DDBJ databases">
        <authorList>
            <consortium name="Lawrence Berkeley National Laboratory"/>
            <person name="Ahrendt S."/>
            <person name="Sahu N."/>
            <person name="Indic B."/>
            <person name="Wong-Bajracharya J."/>
            <person name="Merenyi Z."/>
            <person name="Ke H.-M."/>
            <person name="Monk M."/>
            <person name="Kocsube S."/>
            <person name="Drula E."/>
            <person name="Lipzen A."/>
            <person name="Balint B."/>
            <person name="Henrissat B."/>
            <person name="Andreopoulos B."/>
            <person name="Martin F.M."/>
            <person name="Harder C.B."/>
            <person name="Rigling D."/>
            <person name="Ford K.L."/>
            <person name="Foster G.D."/>
            <person name="Pangilinan J."/>
            <person name="Papanicolaou A."/>
            <person name="Barry K."/>
            <person name="LaButti K."/>
            <person name="Viragh M."/>
            <person name="Koriabine M."/>
            <person name="Yan M."/>
            <person name="Riley R."/>
            <person name="Champramary S."/>
            <person name="Plett K.L."/>
            <person name="Tsai I.J."/>
            <person name="Slot J."/>
            <person name="Sipos G."/>
            <person name="Plett J."/>
            <person name="Nagy L.G."/>
            <person name="Grigoriev I.V."/>
        </authorList>
    </citation>
    <scope>NUCLEOTIDE SEQUENCE</scope>
    <source>
        <strain evidence="1">HWK02</strain>
    </source>
</reference>
<evidence type="ECO:0000313" key="2">
    <source>
        <dbReference type="Proteomes" id="UP001175228"/>
    </source>
</evidence>
<proteinExistence type="predicted"/>
<keyword evidence="2" id="KW-1185">Reference proteome</keyword>
<comment type="caution">
    <text evidence="1">The sequence shown here is derived from an EMBL/GenBank/DDBJ whole genome shotgun (WGS) entry which is preliminary data.</text>
</comment>
<dbReference type="AlphaFoldDB" id="A0AA39PZA1"/>
<sequence length="237" mass="26424">MEAFGTNEVGRNEVSDTVKVHPESQIRTALLVQDAPTLCRDFQEVQSQQRSRHNERKVWDISIMVQGKMRGNSNQIRNQRRQEIHTSTFAVGCRPVEIFVTTVGSRLQHEDGRVSISWISEERRESFKLEGVREAEDGTSTVEGIRAGLSVETDPHRTGSWSVAHSPGSTLSPALRLTFAMDIDYTSSAFADVVSYDESAAQNSDDANPARAVGRNQVHMQEVALSVESTRNKFDCT</sequence>
<accession>A0AA39PZA1</accession>
<dbReference type="EMBL" id="JAUEPU010000027">
    <property type="protein sequence ID" value="KAK0492909.1"/>
    <property type="molecule type" value="Genomic_DNA"/>
</dbReference>
<dbReference type="Proteomes" id="UP001175228">
    <property type="component" value="Unassembled WGS sequence"/>
</dbReference>
<name>A0AA39PZA1_9AGAR</name>
<evidence type="ECO:0000313" key="1">
    <source>
        <dbReference type="EMBL" id="KAK0492909.1"/>
    </source>
</evidence>
<protein>
    <submittedName>
        <fullName evidence="1">Uncharacterized protein</fullName>
    </submittedName>
</protein>